<gene>
    <name evidence="2" type="ORF">CFH80_07055</name>
</gene>
<protein>
    <recommendedName>
        <fullName evidence="4">VCBS repeat-containing protein</fullName>
    </recommendedName>
</protein>
<dbReference type="PANTHER" id="PTHR39431">
    <property type="entry name" value="FRPA/C-RELATED PROTEIN"/>
    <property type="match status" value="1"/>
</dbReference>
<feature type="region of interest" description="Disordered" evidence="1">
    <location>
        <begin position="249"/>
        <end position="278"/>
    </location>
</feature>
<name>A0A2D3WG19_9BACT</name>
<dbReference type="PANTHER" id="PTHR39431:SF1">
    <property type="entry name" value="FRPA_C-RELATED PROTEIN"/>
    <property type="match status" value="1"/>
</dbReference>
<evidence type="ECO:0000313" key="3">
    <source>
        <dbReference type="Proteomes" id="UP000231638"/>
    </source>
</evidence>
<dbReference type="STRING" id="366522.GCA_001548055_01813"/>
<evidence type="ECO:0000256" key="1">
    <source>
        <dbReference type="SAM" id="MobiDB-lite"/>
    </source>
</evidence>
<accession>A0A2D3WG19</accession>
<evidence type="ECO:0008006" key="4">
    <source>
        <dbReference type="Google" id="ProtNLM"/>
    </source>
</evidence>
<reference evidence="2 3" key="1">
    <citation type="journal article" date="2017" name="Front. Microbiol.">
        <title>Comparative Genomic Analysis of the Class Epsilonproteobacteria and Proposed Reclassification to Epsilonbacteraeota (phyl. nov.).</title>
        <authorList>
            <person name="Waite D.W."/>
            <person name="Vanwonterghem I."/>
            <person name="Rinke C."/>
            <person name="Parks D.H."/>
            <person name="Zhang Y."/>
            <person name="Takai K."/>
            <person name="Sievert S.M."/>
            <person name="Simon J."/>
            <person name="Campbell B.J."/>
            <person name="Hanson T.E."/>
            <person name="Woyke T."/>
            <person name="Klotz M.G."/>
            <person name="Hugenholtz P."/>
        </authorList>
    </citation>
    <scope>NUCLEOTIDE SEQUENCE [LARGE SCALE GENOMIC DNA]</scope>
    <source>
        <strain evidence="2">UBA11420</strain>
    </source>
</reference>
<dbReference type="Proteomes" id="UP000231638">
    <property type="component" value="Unassembled WGS sequence"/>
</dbReference>
<sequence length="330" mass="35983">MRVTSSSLNIQSYHEELQSSTVVRHIDDTHVQTLTQNNESENLTLQATGSIRTQTGAVLDIALHSTLSRKDRYEAFTVQSLGALVDPLVINLEGGLARIDLSKTFLFDLNGDGNQEEIALLGRNNGFLAWDKNENGIIDEGSELFGTKSGDGFADLSAHDEDANGWIDENDTIFSKLKIWQKSAVQDNLLSLNQAQVGALLLESTDTPFRYKNGATTDALLQKSGVVLFENGTAGWMSHVDFAIKNTQTQASDEQEAKTPVGSSMILQKAQESSSSSDLNKGLLSALKNRLKMLEKKLAKAHDPVEKSDIMVQMLKISMQIAQLGGLSKA</sequence>
<proteinExistence type="predicted"/>
<dbReference type="AlphaFoldDB" id="A0A2D3WG19"/>
<comment type="caution">
    <text evidence="2">The sequence shown here is derived from an EMBL/GenBank/DDBJ whole genome shotgun (WGS) entry which is preliminary data.</text>
</comment>
<organism evidence="2 3">
    <name type="scientific">Sulfurospirillum cavolei</name>
    <dbReference type="NCBI Taxonomy" id="366522"/>
    <lineage>
        <taxon>Bacteria</taxon>
        <taxon>Pseudomonadati</taxon>
        <taxon>Campylobacterota</taxon>
        <taxon>Epsilonproteobacteria</taxon>
        <taxon>Campylobacterales</taxon>
        <taxon>Sulfurospirillaceae</taxon>
        <taxon>Sulfurospirillum</taxon>
    </lineage>
</organism>
<feature type="compositionally biased region" description="Polar residues" evidence="1">
    <location>
        <begin position="261"/>
        <end position="278"/>
    </location>
</feature>
<evidence type="ECO:0000313" key="2">
    <source>
        <dbReference type="EMBL" id="DAB36019.1"/>
    </source>
</evidence>
<dbReference type="EMBL" id="DLUG01000185">
    <property type="protein sequence ID" value="DAB36019.1"/>
    <property type="molecule type" value="Genomic_DNA"/>
</dbReference>